<dbReference type="PIRSF" id="PIRSF016493">
    <property type="entry name" value="Glycyl_aminpptds"/>
    <property type="match status" value="1"/>
</dbReference>
<dbReference type="OrthoDB" id="9778516at2"/>
<dbReference type="InterPro" id="IPR040756">
    <property type="entry name" value="Peptidase_M61_N"/>
</dbReference>
<evidence type="ECO:0000313" key="5">
    <source>
        <dbReference type="Proteomes" id="UP000238375"/>
    </source>
</evidence>
<keyword evidence="4" id="KW-0378">Hydrolase</keyword>
<evidence type="ECO:0000259" key="3">
    <source>
        <dbReference type="Pfam" id="PF17899"/>
    </source>
</evidence>
<sequence length="600" mass="67526">MMHLRSAWLVSGLLLTQLALAKPKTPLRYDINLNDRADDQFKVTLHVDGLTPDNAVYQFASTAPGTYQIMDIGRYVRSFKAFDAKGRELKTEPVSVNQWKLDQPQKVRTIQYSIAETWDTPVKEHHPYNMCGTSIEKDHALINGQGVFGYPTGMQDAPIEVSIARPVEWEVGTALEKTASGSFKADNYDRIVDSPILLGRLTKATTTVAGAQVDMYTYSKTDQITSQQLLDNMKSMLTAAGQFLKQLPVKRYTFLYHFEDQSWGAWEHSYSSEYVLKEAPYSQQLADEVTSIAAHEFFHVVTPLNIHSEIIQQFNFVTPTPSEHLWLYEGVTEWASKAMQLRGGLMDLPTYLGEMTQKIGQDKSYDSTYSLAKLGLTCYSDSGQRQYGNIYARGALTAGLLDIRLLELSGGKRGLREVINELATTYGPNRPFPEADFFTIFTQKTYPEIGDFFNRYVKAAEPLPYADYFGKLGITFTPATPTGQKAAWLGMKPTYLDTDSKFVLTGISEPLQQAGVKENDEWVGFNGQPVKLETIAPVQKAVRQLKPGESYTVTVRRAGQDVTLTLPVQEREIIKRFAFTPDPQATPQQLQLRDVWMKNL</sequence>
<protein>
    <submittedName>
        <fullName evidence="4">Putative metalloprotease with PDZ domain</fullName>
    </submittedName>
</protein>
<dbReference type="InterPro" id="IPR024191">
    <property type="entry name" value="Peptidase_M61"/>
</dbReference>
<dbReference type="Proteomes" id="UP000238375">
    <property type="component" value="Unassembled WGS sequence"/>
</dbReference>
<dbReference type="SUPFAM" id="SSF50156">
    <property type="entry name" value="PDZ domain-like"/>
    <property type="match status" value="1"/>
</dbReference>
<dbReference type="Gene3D" id="2.30.42.10">
    <property type="match status" value="1"/>
</dbReference>
<dbReference type="InterPro" id="IPR027268">
    <property type="entry name" value="Peptidase_M4/M1_CTD_sf"/>
</dbReference>
<dbReference type="Pfam" id="PF17899">
    <property type="entry name" value="Peptidase_M61_N"/>
    <property type="match status" value="1"/>
</dbReference>
<organism evidence="4 5">
    <name type="scientific">Spirosoma oryzae</name>
    <dbReference type="NCBI Taxonomy" id="1469603"/>
    <lineage>
        <taxon>Bacteria</taxon>
        <taxon>Pseudomonadati</taxon>
        <taxon>Bacteroidota</taxon>
        <taxon>Cytophagia</taxon>
        <taxon>Cytophagales</taxon>
        <taxon>Cytophagaceae</taxon>
        <taxon>Spirosoma</taxon>
    </lineage>
</organism>
<feature type="signal peptide" evidence="1">
    <location>
        <begin position="1"/>
        <end position="21"/>
    </location>
</feature>
<evidence type="ECO:0000259" key="2">
    <source>
        <dbReference type="Pfam" id="PF05299"/>
    </source>
</evidence>
<keyword evidence="5" id="KW-1185">Reference proteome</keyword>
<feature type="chain" id="PRO_5015652845" evidence="1">
    <location>
        <begin position="22"/>
        <end position="600"/>
    </location>
</feature>
<dbReference type="GO" id="GO:0006508">
    <property type="term" value="P:proteolysis"/>
    <property type="evidence" value="ECO:0007669"/>
    <property type="project" value="UniProtKB-KW"/>
</dbReference>
<feature type="domain" description="Peptidase M61 catalytic" evidence="2">
    <location>
        <begin position="290"/>
        <end position="362"/>
    </location>
</feature>
<evidence type="ECO:0000313" key="4">
    <source>
        <dbReference type="EMBL" id="PRY47187.1"/>
    </source>
</evidence>
<gene>
    <name evidence="4" type="ORF">CLV58_101253</name>
</gene>
<feature type="domain" description="Peptidase M61 N-terminal" evidence="3">
    <location>
        <begin position="28"/>
        <end position="200"/>
    </location>
</feature>
<keyword evidence="4" id="KW-0645">Protease</keyword>
<dbReference type="Pfam" id="PF05299">
    <property type="entry name" value="Peptidase_M61"/>
    <property type="match status" value="1"/>
</dbReference>
<comment type="caution">
    <text evidence="4">The sequence shown here is derived from an EMBL/GenBank/DDBJ whole genome shotgun (WGS) entry which is preliminary data.</text>
</comment>
<dbReference type="EMBL" id="PVTE01000001">
    <property type="protein sequence ID" value="PRY47187.1"/>
    <property type="molecule type" value="Genomic_DNA"/>
</dbReference>
<reference evidence="4 5" key="1">
    <citation type="submission" date="2018-03" db="EMBL/GenBank/DDBJ databases">
        <title>Genomic Encyclopedia of Archaeal and Bacterial Type Strains, Phase II (KMG-II): from individual species to whole genera.</title>
        <authorList>
            <person name="Goeker M."/>
        </authorList>
    </citation>
    <scope>NUCLEOTIDE SEQUENCE [LARGE SCALE GENOMIC DNA]</scope>
    <source>
        <strain evidence="4 5">DSM 28354</strain>
    </source>
</reference>
<dbReference type="SUPFAM" id="SSF55486">
    <property type="entry name" value="Metalloproteases ('zincins'), catalytic domain"/>
    <property type="match status" value="1"/>
</dbReference>
<dbReference type="RefSeq" id="WP_106135934.1">
    <property type="nucleotide sequence ID" value="NZ_PVTE01000001.1"/>
</dbReference>
<evidence type="ECO:0000256" key="1">
    <source>
        <dbReference type="SAM" id="SignalP"/>
    </source>
</evidence>
<dbReference type="Gene3D" id="2.60.40.3650">
    <property type="match status" value="1"/>
</dbReference>
<dbReference type="InterPro" id="IPR036034">
    <property type="entry name" value="PDZ_sf"/>
</dbReference>
<keyword evidence="4" id="KW-0482">Metalloprotease</keyword>
<dbReference type="Gene3D" id="1.10.390.10">
    <property type="entry name" value="Neutral Protease Domain 2"/>
    <property type="match status" value="1"/>
</dbReference>
<keyword evidence="1" id="KW-0732">Signal</keyword>
<accession>A0A2T0TNF9</accession>
<proteinExistence type="predicted"/>
<dbReference type="AlphaFoldDB" id="A0A2T0TNF9"/>
<name>A0A2T0TNF9_9BACT</name>
<dbReference type="GO" id="GO:0008237">
    <property type="term" value="F:metallopeptidase activity"/>
    <property type="evidence" value="ECO:0007669"/>
    <property type="project" value="UniProtKB-KW"/>
</dbReference>
<dbReference type="InterPro" id="IPR007963">
    <property type="entry name" value="Peptidase_M61_catalytic"/>
</dbReference>